<accession>A0A7M7N5K9</accession>
<feature type="compositionally biased region" description="Basic and acidic residues" evidence="1">
    <location>
        <begin position="577"/>
        <end position="598"/>
    </location>
</feature>
<evidence type="ECO:0000256" key="1">
    <source>
        <dbReference type="SAM" id="MobiDB-lite"/>
    </source>
</evidence>
<keyword evidence="2" id="KW-0472">Membrane</keyword>
<evidence type="ECO:0000313" key="4">
    <source>
        <dbReference type="EnsemblMetazoa" id="XP_030831586"/>
    </source>
</evidence>
<evidence type="ECO:0000256" key="2">
    <source>
        <dbReference type="SAM" id="Phobius"/>
    </source>
</evidence>
<dbReference type="GeneID" id="578115"/>
<dbReference type="InParanoid" id="A0A7M7N5K9"/>
<reference evidence="4" key="2">
    <citation type="submission" date="2021-01" db="UniProtKB">
        <authorList>
            <consortium name="EnsemblMetazoa"/>
        </authorList>
    </citation>
    <scope>IDENTIFICATION</scope>
</reference>
<dbReference type="Pfam" id="PF04113">
    <property type="entry name" value="Gpi16"/>
    <property type="match status" value="1"/>
</dbReference>
<dbReference type="OMA" id="NHGHYIG"/>
<dbReference type="GO" id="GO:0042765">
    <property type="term" value="C:GPI-anchor transamidase complex"/>
    <property type="evidence" value="ECO:0000318"/>
    <property type="project" value="GO_Central"/>
</dbReference>
<keyword evidence="3" id="KW-0732">Signal</keyword>
<dbReference type="EnsemblMetazoa" id="XM_030975726">
    <property type="protein sequence ID" value="XP_030831586"/>
    <property type="gene ID" value="LOC578115"/>
</dbReference>
<evidence type="ECO:0008006" key="6">
    <source>
        <dbReference type="Google" id="ProtNLM"/>
    </source>
</evidence>
<proteinExistence type="predicted"/>
<reference evidence="5" key="1">
    <citation type="submission" date="2015-02" db="EMBL/GenBank/DDBJ databases">
        <title>Genome sequencing for Strongylocentrotus purpuratus.</title>
        <authorList>
            <person name="Murali S."/>
            <person name="Liu Y."/>
            <person name="Vee V."/>
            <person name="English A."/>
            <person name="Wang M."/>
            <person name="Skinner E."/>
            <person name="Han Y."/>
            <person name="Muzny D.M."/>
            <person name="Worley K.C."/>
            <person name="Gibbs R.A."/>
        </authorList>
    </citation>
    <scope>NUCLEOTIDE SEQUENCE</scope>
</reference>
<feature type="region of interest" description="Disordered" evidence="1">
    <location>
        <begin position="577"/>
        <end position="614"/>
    </location>
</feature>
<dbReference type="RefSeq" id="XP_030831586.1">
    <property type="nucleotide sequence ID" value="XM_030975726.1"/>
</dbReference>
<dbReference type="Proteomes" id="UP000007110">
    <property type="component" value="Unassembled WGS sequence"/>
</dbReference>
<dbReference type="PANTHER" id="PTHR12959">
    <property type="entry name" value="GPI TRANSAMIDASE COMPONENT PIG-T-RELATED"/>
    <property type="match status" value="1"/>
</dbReference>
<evidence type="ECO:0000313" key="5">
    <source>
        <dbReference type="Proteomes" id="UP000007110"/>
    </source>
</evidence>
<evidence type="ECO:0000256" key="3">
    <source>
        <dbReference type="SAM" id="SignalP"/>
    </source>
</evidence>
<feature type="compositionally biased region" description="Polar residues" evidence="1">
    <location>
        <begin position="603"/>
        <end position="614"/>
    </location>
</feature>
<name>A0A7M7N5K9_STRPU</name>
<feature type="signal peptide" evidence="3">
    <location>
        <begin position="1"/>
        <end position="27"/>
    </location>
</feature>
<dbReference type="PANTHER" id="PTHR12959:SF11">
    <property type="entry name" value="GPI TRANSAMIDASE COMPONENT PIG-T"/>
    <property type="match status" value="1"/>
</dbReference>
<keyword evidence="5" id="KW-1185">Reference proteome</keyword>
<keyword evidence="2" id="KW-1133">Transmembrane helix</keyword>
<dbReference type="AlphaFoldDB" id="A0A7M7N5K9"/>
<dbReference type="FunCoup" id="A0A7M7N5K9">
    <property type="interactions" value="1345"/>
</dbReference>
<sequence length="614" mass="68400">MALQKKFGAFMFFKILLGLITFQLSLASVTDDNFKEDLLITPLENGFVNSYFKFTTEWNTGLPLERLHYNLFPKSLGQVIRKHQVQELHLSLTQGLWRHDKWGYPPAGAPPGTQLWVWFTEETRDVDQAWGDLVNALSGLFCASLNFIDETNTVKPELSFRPQGIASEAYARNTSLLRYASLPREVVCTENLTPWKKLLPCDSKAGLASLFKADKLYNAHYHSLAVDLRPVCRSGETPCVESAVELTQSLTVVFRPLVQSQQGPRQDVSLRALFGKVLSGPCPMASSSRVMVDLSKNHSSNPLTLSPPPSETIIKSTGERSIVYAVYDVKEWSARKETLNVALRWTQALKYGPVDSPPLLAYRYLSGYGQEKGGVSCLLRNNLDQPLKVIYTETIPWYMRLYLHTLQIRTGDKTIEPDNVVYVPGRDRSNPYMLEVVLTLPATSDTTLRIDFDKAFLRWTEYPPDANIGFFINSAIVSVMLPRASNISGAGIIGTAVSDVNMASSFFLRLYTEPLLIQLPTPDFSMPYNVICLACTVVAIGFGSLHNLTTRKFDFVDKSSSDGGNLVTRLLAKFRKKKDDGGKEGGGDGKEEKKKEQTGDEGSIQNSGDNDVDT</sequence>
<dbReference type="CTD" id="51604"/>
<dbReference type="InterPro" id="IPR007245">
    <property type="entry name" value="PIG-T"/>
</dbReference>
<feature type="transmembrane region" description="Helical" evidence="2">
    <location>
        <begin position="526"/>
        <end position="545"/>
    </location>
</feature>
<dbReference type="OrthoDB" id="331263at2759"/>
<dbReference type="KEGG" id="spu:578115"/>
<dbReference type="GO" id="GO:0016255">
    <property type="term" value="P:attachment of GPI anchor to protein"/>
    <property type="evidence" value="ECO:0000318"/>
    <property type="project" value="GO_Central"/>
</dbReference>
<organism evidence="4 5">
    <name type="scientific">Strongylocentrotus purpuratus</name>
    <name type="common">Purple sea urchin</name>
    <dbReference type="NCBI Taxonomy" id="7668"/>
    <lineage>
        <taxon>Eukaryota</taxon>
        <taxon>Metazoa</taxon>
        <taxon>Echinodermata</taxon>
        <taxon>Eleutherozoa</taxon>
        <taxon>Echinozoa</taxon>
        <taxon>Echinoidea</taxon>
        <taxon>Euechinoidea</taxon>
        <taxon>Echinacea</taxon>
        <taxon>Camarodonta</taxon>
        <taxon>Echinidea</taxon>
        <taxon>Strongylocentrotidae</taxon>
        <taxon>Strongylocentrotus</taxon>
    </lineage>
</organism>
<protein>
    <recommendedName>
        <fullName evidence="6">GPI transamidase component PIG-T</fullName>
    </recommendedName>
</protein>
<feature type="chain" id="PRO_5029645759" description="GPI transamidase component PIG-T" evidence="3">
    <location>
        <begin position="28"/>
        <end position="614"/>
    </location>
</feature>
<keyword evidence="2" id="KW-0812">Transmembrane</keyword>